<accession>A0A183PJX4</accession>
<organism evidence="1 2">
    <name type="scientific">Schistosoma mattheei</name>
    <dbReference type="NCBI Taxonomy" id="31246"/>
    <lineage>
        <taxon>Eukaryota</taxon>
        <taxon>Metazoa</taxon>
        <taxon>Spiralia</taxon>
        <taxon>Lophotrochozoa</taxon>
        <taxon>Platyhelminthes</taxon>
        <taxon>Trematoda</taxon>
        <taxon>Digenea</taxon>
        <taxon>Strigeidida</taxon>
        <taxon>Schistosomatoidea</taxon>
        <taxon>Schistosomatidae</taxon>
        <taxon>Schistosoma</taxon>
    </lineage>
</organism>
<proteinExistence type="predicted"/>
<reference evidence="1 2" key="1">
    <citation type="submission" date="2018-11" db="EMBL/GenBank/DDBJ databases">
        <authorList>
            <consortium name="Pathogen Informatics"/>
        </authorList>
    </citation>
    <scope>NUCLEOTIDE SEQUENCE [LARGE SCALE GENOMIC DNA]</scope>
    <source>
        <strain>Denwood</strain>
        <strain evidence="2">Zambia</strain>
    </source>
</reference>
<dbReference type="Proteomes" id="UP000269396">
    <property type="component" value="Unassembled WGS sequence"/>
</dbReference>
<gene>
    <name evidence="1" type="ORF">SMTD_LOCUS14660</name>
</gene>
<dbReference type="AlphaFoldDB" id="A0A183PJX4"/>
<evidence type="ECO:0000313" key="2">
    <source>
        <dbReference type="Proteomes" id="UP000269396"/>
    </source>
</evidence>
<sequence>MLKYNTENTNSITLGGETLEEVESFTYLSSITDEGGGSDWQNKDSIPTVEEHMEPKTTISQPISKSGS</sequence>
<evidence type="ECO:0000313" key="1">
    <source>
        <dbReference type="EMBL" id="VDP66459.1"/>
    </source>
</evidence>
<protein>
    <submittedName>
        <fullName evidence="1">Uncharacterized protein</fullName>
    </submittedName>
</protein>
<dbReference type="EMBL" id="UZAL01034893">
    <property type="protein sequence ID" value="VDP66459.1"/>
    <property type="molecule type" value="Genomic_DNA"/>
</dbReference>
<keyword evidence="2" id="KW-1185">Reference proteome</keyword>
<name>A0A183PJX4_9TREM</name>